<protein>
    <submittedName>
        <fullName evidence="2">Probable poly(Glycerol-phosphate) alpha-glucosyltransferase</fullName>
        <ecNumber evidence="2">2.4.1.52</ecNumber>
    </submittedName>
</protein>
<dbReference type="OrthoDB" id="9811239at2"/>
<dbReference type="GO" id="GO:0047265">
    <property type="term" value="F:poly(glycerol-phosphate) alpha-glucosyltransferase activity"/>
    <property type="evidence" value="ECO:0007669"/>
    <property type="project" value="UniProtKB-EC"/>
</dbReference>
<dbReference type="AlphaFoldDB" id="A0A379F2F7"/>
<proteinExistence type="predicted"/>
<organism evidence="2 3">
    <name type="scientific">Prevotella pallens</name>
    <dbReference type="NCBI Taxonomy" id="60133"/>
    <lineage>
        <taxon>Bacteria</taxon>
        <taxon>Pseudomonadati</taxon>
        <taxon>Bacteroidota</taxon>
        <taxon>Bacteroidia</taxon>
        <taxon>Bacteroidales</taxon>
        <taxon>Prevotellaceae</taxon>
        <taxon>Prevotella</taxon>
    </lineage>
</organism>
<gene>
    <name evidence="2" type="primary">tagE</name>
    <name evidence="2" type="ORF">NCTC13043_01220</name>
</gene>
<evidence type="ECO:0000313" key="3">
    <source>
        <dbReference type="Proteomes" id="UP000254235"/>
    </source>
</evidence>
<dbReference type="Proteomes" id="UP000254235">
    <property type="component" value="Unassembled WGS sequence"/>
</dbReference>
<dbReference type="SUPFAM" id="SSF53756">
    <property type="entry name" value="UDP-Glycosyltransferase/glycogen phosphorylase"/>
    <property type="match status" value="1"/>
</dbReference>
<accession>A0A379F2F7</accession>
<dbReference type="RefSeq" id="WP_115083358.1">
    <property type="nucleotide sequence ID" value="NZ_CAKAQN010000005.1"/>
</dbReference>
<keyword evidence="2" id="KW-0328">Glycosyltransferase</keyword>
<feature type="domain" description="Glycosyl transferase family 1" evidence="1">
    <location>
        <begin position="181"/>
        <end position="342"/>
    </location>
</feature>
<dbReference type="Pfam" id="PF00534">
    <property type="entry name" value="Glycos_transf_1"/>
    <property type="match status" value="1"/>
</dbReference>
<keyword evidence="2" id="KW-0808">Transferase</keyword>
<dbReference type="GeneID" id="78570909"/>
<evidence type="ECO:0000259" key="1">
    <source>
        <dbReference type="Pfam" id="PF00534"/>
    </source>
</evidence>
<dbReference type="EC" id="2.4.1.52" evidence="2"/>
<dbReference type="EMBL" id="UGTP01000001">
    <property type="protein sequence ID" value="SUC12613.1"/>
    <property type="molecule type" value="Genomic_DNA"/>
</dbReference>
<reference evidence="2 3" key="1">
    <citation type="submission" date="2018-06" db="EMBL/GenBank/DDBJ databases">
        <authorList>
            <consortium name="Pathogen Informatics"/>
            <person name="Doyle S."/>
        </authorList>
    </citation>
    <scope>NUCLEOTIDE SEQUENCE [LARGE SCALE GENOMIC DNA]</scope>
    <source>
        <strain evidence="2 3">NCTC13043</strain>
    </source>
</reference>
<dbReference type="Gene3D" id="3.40.50.2000">
    <property type="entry name" value="Glycogen Phosphorylase B"/>
    <property type="match status" value="2"/>
</dbReference>
<sequence>MKYNIAYCIEGFYNHGGMERILSVCANLLSDIYSITIIVANQRGREHAYNLAQNINVVDLCVSSTNYKEEYKKSLTRYLQDHRFSVVISLAGLELFFLPQIKDGSKKVMWFHFAFDVSKMFLSERFHGWKLNLLYYIHTIRRIYFAKKFDTIVVLSKSDCDSWSRFCNNVKYIYNPITIDRKVISNLSEESVIAVGRLGWQKGFDFLIDSWVLVDDKHPDWHLDIFGEGPDRLELQHQIDRKGLHDKVRLCGVTKQIEEEYGKHSIYVMSSRAEGFPLALLEASSCGLPMISFNCHQGPNEIIQEGENGFLVDKVGDIYTLSDRICKLIEDNNLRNMMGKKALDSSFRFEGEVIKKDWISLLKQLI</sequence>
<name>A0A379F2F7_9BACT</name>
<evidence type="ECO:0000313" key="2">
    <source>
        <dbReference type="EMBL" id="SUC12613.1"/>
    </source>
</evidence>
<dbReference type="InterPro" id="IPR001296">
    <property type="entry name" value="Glyco_trans_1"/>
</dbReference>
<dbReference type="PANTHER" id="PTHR12526:SF630">
    <property type="entry name" value="GLYCOSYLTRANSFERASE"/>
    <property type="match status" value="1"/>
</dbReference>
<dbReference type="PANTHER" id="PTHR12526">
    <property type="entry name" value="GLYCOSYLTRANSFERASE"/>
    <property type="match status" value="1"/>
</dbReference>
<dbReference type="CDD" id="cd03820">
    <property type="entry name" value="GT4_AmsD-like"/>
    <property type="match status" value="1"/>
</dbReference>